<gene>
    <name evidence="2" type="ORF">PS896_04076</name>
</gene>
<proteinExistence type="predicted"/>
<reference evidence="2 3" key="1">
    <citation type="submission" date="2019-09" db="EMBL/GenBank/DDBJ databases">
        <authorList>
            <person name="Chandra G."/>
            <person name="Truman W A."/>
        </authorList>
    </citation>
    <scope>NUCLEOTIDE SEQUENCE [LARGE SCALE GENOMIC DNA]</scope>
    <source>
        <strain evidence="2">PS896</strain>
    </source>
</reference>
<evidence type="ECO:0000256" key="1">
    <source>
        <dbReference type="SAM" id="MobiDB-lite"/>
    </source>
</evidence>
<evidence type="ECO:0000313" key="2">
    <source>
        <dbReference type="EMBL" id="VVP25613.1"/>
    </source>
</evidence>
<accession>A0A5E7MM17</accession>
<dbReference type="Proteomes" id="UP000377224">
    <property type="component" value="Unassembled WGS sequence"/>
</dbReference>
<feature type="region of interest" description="Disordered" evidence="1">
    <location>
        <begin position="1"/>
        <end position="29"/>
    </location>
</feature>
<protein>
    <submittedName>
        <fullName evidence="2">Uncharacterized protein</fullName>
    </submittedName>
</protein>
<organism evidence="2 3">
    <name type="scientific">Pseudomonas fluorescens</name>
    <dbReference type="NCBI Taxonomy" id="294"/>
    <lineage>
        <taxon>Bacteria</taxon>
        <taxon>Pseudomonadati</taxon>
        <taxon>Pseudomonadota</taxon>
        <taxon>Gammaproteobacteria</taxon>
        <taxon>Pseudomonadales</taxon>
        <taxon>Pseudomonadaceae</taxon>
        <taxon>Pseudomonas</taxon>
    </lineage>
</organism>
<name>A0A5E7MM17_PSEFL</name>
<evidence type="ECO:0000313" key="3">
    <source>
        <dbReference type="Proteomes" id="UP000377224"/>
    </source>
</evidence>
<sequence length="70" mass="7068">MPQNCGSWLASDGGGSVDGDVGWAGPIAGKPPPTRISGVPEIVGIPQNLWELALLAMAVGQSTVMLIVLA</sequence>
<dbReference type="EMBL" id="CABVIN010000005">
    <property type="protein sequence ID" value="VVP25613.1"/>
    <property type="molecule type" value="Genomic_DNA"/>
</dbReference>
<dbReference type="AlphaFoldDB" id="A0A5E7MM17"/>